<dbReference type="AlphaFoldDB" id="A0A7R8CVP1"/>
<evidence type="ECO:0000313" key="8">
    <source>
        <dbReference type="Proteomes" id="UP000675881"/>
    </source>
</evidence>
<feature type="transmembrane region" description="Helical" evidence="5">
    <location>
        <begin position="525"/>
        <end position="547"/>
    </location>
</feature>
<feature type="domain" description="Ig-like" evidence="6">
    <location>
        <begin position="144"/>
        <end position="185"/>
    </location>
</feature>
<dbReference type="EMBL" id="HG994584">
    <property type="protein sequence ID" value="CAF2944926.1"/>
    <property type="molecule type" value="Genomic_DNA"/>
</dbReference>
<evidence type="ECO:0000256" key="5">
    <source>
        <dbReference type="SAM" id="Phobius"/>
    </source>
</evidence>
<organism evidence="7 8">
    <name type="scientific">Lepeophtheirus salmonis</name>
    <name type="common">Salmon louse</name>
    <name type="synonym">Caligus salmonis</name>
    <dbReference type="NCBI Taxonomy" id="72036"/>
    <lineage>
        <taxon>Eukaryota</taxon>
        <taxon>Metazoa</taxon>
        <taxon>Ecdysozoa</taxon>
        <taxon>Arthropoda</taxon>
        <taxon>Crustacea</taxon>
        <taxon>Multicrustacea</taxon>
        <taxon>Hexanauplia</taxon>
        <taxon>Copepoda</taxon>
        <taxon>Siphonostomatoida</taxon>
        <taxon>Caligidae</taxon>
        <taxon>Lepeophtheirus</taxon>
    </lineage>
</organism>
<protein>
    <submittedName>
        <fullName evidence="7">(salmon louse) hypothetical protein</fullName>
    </submittedName>
</protein>
<feature type="region of interest" description="Disordered" evidence="4">
    <location>
        <begin position="617"/>
        <end position="640"/>
    </location>
</feature>
<dbReference type="Proteomes" id="UP000675881">
    <property type="component" value="Chromosome 5"/>
</dbReference>
<feature type="domain" description="Ig-like" evidence="6">
    <location>
        <begin position="40"/>
        <end position="137"/>
    </location>
</feature>
<dbReference type="OrthoDB" id="6431884at2759"/>
<sequence>MRFAVVVVKRSTQDCLSSEGTGASALYTPPKTHPVPPDAPRLTGPRGKDVNGAVAGPYNQGDELQLICDVVGGRPRPSVTWWMNGKLIDATFEIEHRRESVVNKLRYITVTREMDNALFECRASNNNVTQALSRRIRIEINLNPIMVEVIRKPEFFRADENYELVCISRGSKPAAVITWSKNNRQIEENFIDTQTQGAENPNILNSAIEDVVQVAVMYPPSLSLRLGRSLNAEDIKEGADVYFECHIESNPSVKKIQWVHGDKPLYHNVSDGVILSNFSLVIQRITRSRAGEYKCLASNPHGQGMSNPVSLQVKYRPVCAGTGPTVFGVPKESNVTVKCELSSNPPVTKFRWWFNSSGKAVNVLSTKYKHHGSISIVQYKPDSDLDYGTLSCLGINDIGRQVEPCSFKITPVSRPNAPGNCTLNNQTADVLIVSCTASYNGGNGQEFILEVYDMITDRLIQNISNPQVPLFRLGNFRNENLVMFKVYSVNQRGKSEVVVYSDIHVNKPEKRTEIVFSSAFGTNSLLLLVSGIGVSLILIGILLILLLHKRKVLTKKLTNCRRSSGSTPPQTSSPARKNETGSLISSKNLESSPPGSLNNNSSLQYGIVNKVNEEPASSNDAIDRHGGITPPPAYNRQGNWYSNPLDHEDWNGKYNQYYTSSSTMTRSQKRYPHQHIPPPPEYHGGGNREVGTYGESTGALNTLLHPTSKTCESSS</sequence>
<evidence type="ECO:0000259" key="6">
    <source>
        <dbReference type="PROSITE" id="PS50835"/>
    </source>
</evidence>
<evidence type="ECO:0000256" key="1">
    <source>
        <dbReference type="ARBA" id="ARBA00004167"/>
    </source>
</evidence>
<keyword evidence="8" id="KW-1185">Reference proteome</keyword>
<dbReference type="SMART" id="SM00408">
    <property type="entry name" value="IGc2"/>
    <property type="match status" value="2"/>
</dbReference>
<dbReference type="PROSITE" id="PS50835">
    <property type="entry name" value="IG_LIKE"/>
    <property type="match status" value="4"/>
</dbReference>
<dbReference type="PANTHER" id="PTHR23278">
    <property type="entry name" value="SIDESTEP PROTEIN"/>
    <property type="match status" value="1"/>
</dbReference>
<dbReference type="PANTHER" id="PTHR23278:SF32">
    <property type="entry name" value="NEUROMUSCULIN, ISOFORM E"/>
    <property type="match status" value="1"/>
</dbReference>
<dbReference type="InterPro" id="IPR036179">
    <property type="entry name" value="Ig-like_dom_sf"/>
</dbReference>
<keyword evidence="5" id="KW-0812">Transmembrane</keyword>
<feature type="domain" description="Ig-like" evidence="6">
    <location>
        <begin position="317"/>
        <end position="410"/>
    </location>
</feature>
<dbReference type="SUPFAM" id="SSF49265">
    <property type="entry name" value="Fibronectin type III"/>
    <property type="match status" value="1"/>
</dbReference>
<evidence type="ECO:0000256" key="2">
    <source>
        <dbReference type="ARBA" id="ARBA00023136"/>
    </source>
</evidence>
<comment type="subcellular location">
    <subcellularLocation>
        <location evidence="1">Membrane</location>
        <topology evidence="1">Single-pass membrane protein</topology>
    </subcellularLocation>
</comment>
<evidence type="ECO:0000313" key="7">
    <source>
        <dbReference type="EMBL" id="CAF2944926.1"/>
    </source>
</evidence>
<dbReference type="InterPro" id="IPR003598">
    <property type="entry name" value="Ig_sub2"/>
</dbReference>
<evidence type="ECO:0000256" key="4">
    <source>
        <dbReference type="SAM" id="MobiDB-lite"/>
    </source>
</evidence>
<accession>A0A7R8CVP1</accession>
<keyword evidence="2 5" id="KW-0472">Membrane</keyword>
<feature type="region of interest" description="Disordered" evidence="4">
    <location>
        <begin position="18"/>
        <end position="44"/>
    </location>
</feature>
<dbReference type="InterPro" id="IPR003599">
    <property type="entry name" value="Ig_sub"/>
</dbReference>
<name>A0A7R8CVP1_LEPSM</name>
<keyword evidence="3" id="KW-1015">Disulfide bond</keyword>
<proteinExistence type="predicted"/>
<dbReference type="InterPro" id="IPR013783">
    <property type="entry name" value="Ig-like_fold"/>
</dbReference>
<evidence type="ECO:0000256" key="3">
    <source>
        <dbReference type="ARBA" id="ARBA00023157"/>
    </source>
</evidence>
<gene>
    <name evidence="7" type="ORF">LSAA_9933</name>
</gene>
<dbReference type="GO" id="GO:0016020">
    <property type="term" value="C:membrane"/>
    <property type="evidence" value="ECO:0007669"/>
    <property type="project" value="UniProtKB-SubCell"/>
</dbReference>
<feature type="compositionally biased region" description="Polar residues" evidence="4">
    <location>
        <begin position="694"/>
        <end position="715"/>
    </location>
</feature>
<dbReference type="Pfam" id="PF13927">
    <property type="entry name" value="Ig_3"/>
    <property type="match status" value="1"/>
</dbReference>
<dbReference type="InterPro" id="IPR036116">
    <property type="entry name" value="FN3_sf"/>
</dbReference>
<feature type="compositionally biased region" description="Low complexity" evidence="4">
    <location>
        <begin position="588"/>
        <end position="602"/>
    </location>
</feature>
<dbReference type="InterPro" id="IPR013162">
    <property type="entry name" value="CD80_C2-set"/>
</dbReference>
<feature type="region of interest" description="Disordered" evidence="4">
    <location>
        <begin position="662"/>
        <end position="715"/>
    </location>
</feature>
<dbReference type="SMART" id="SM00409">
    <property type="entry name" value="IG"/>
    <property type="match status" value="2"/>
</dbReference>
<keyword evidence="5" id="KW-1133">Transmembrane helix</keyword>
<dbReference type="InterPro" id="IPR007110">
    <property type="entry name" value="Ig-like_dom"/>
</dbReference>
<feature type="compositionally biased region" description="Low complexity" evidence="4">
    <location>
        <begin position="563"/>
        <end position="574"/>
    </location>
</feature>
<feature type="domain" description="Ig-like" evidence="6">
    <location>
        <begin position="220"/>
        <end position="312"/>
    </location>
</feature>
<dbReference type="SUPFAM" id="SSF48726">
    <property type="entry name" value="Immunoglobulin"/>
    <property type="match status" value="3"/>
</dbReference>
<dbReference type="Pfam" id="PF08205">
    <property type="entry name" value="C2-set_2"/>
    <property type="match status" value="2"/>
</dbReference>
<reference evidence="7" key="1">
    <citation type="submission" date="2021-02" db="EMBL/GenBank/DDBJ databases">
        <authorList>
            <person name="Bekaert M."/>
        </authorList>
    </citation>
    <scope>NUCLEOTIDE SEQUENCE</scope>
    <source>
        <strain evidence="7">IoA-00</strain>
    </source>
</reference>
<feature type="region of interest" description="Disordered" evidence="4">
    <location>
        <begin position="559"/>
        <end position="602"/>
    </location>
</feature>
<dbReference type="CDD" id="cd00096">
    <property type="entry name" value="Ig"/>
    <property type="match status" value="1"/>
</dbReference>
<dbReference type="Gene3D" id="2.60.40.10">
    <property type="entry name" value="Immunoglobulins"/>
    <property type="match status" value="4"/>
</dbReference>